<evidence type="ECO:0000313" key="2">
    <source>
        <dbReference type="EMBL" id="DAD34130.1"/>
    </source>
</evidence>
<feature type="chain" id="PRO_5033016173" evidence="1">
    <location>
        <begin position="30"/>
        <end position="102"/>
    </location>
</feature>
<evidence type="ECO:0000313" key="3">
    <source>
        <dbReference type="Proteomes" id="UP000607653"/>
    </source>
</evidence>
<keyword evidence="3" id="KW-1185">Reference proteome</keyword>
<reference evidence="2 3" key="1">
    <citation type="journal article" date="2020" name="Mol. Biol. Evol.">
        <title>Distinct Expression and Methylation Patterns for Genes with Different Fates following a Single Whole-Genome Duplication in Flowering Plants.</title>
        <authorList>
            <person name="Shi T."/>
            <person name="Rahmani R.S."/>
            <person name="Gugger P.F."/>
            <person name="Wang M."/>
            <person name="Li H."/>
            <person name="Zhang Y."/>
            <person name="Li Z."/>
            <person name="Wang Q."/>
            <person name="Van de Peer Y."/>
            <person name="Marchal K."/>
            <person name="Chen J."/>
        </authorList>
    </citation>
    <scope>NUCLEOTIDE SEQUENCE [LARGE SCALE GENOMIC DNA]</scope>
    <source>
        <tissue evidence="2">Leaf</tissue>
    </source>
</reference>
<gene>
    <name evidence="2" type="ORF">HUJ06_004770</name>
</gene>
<organism evidence="2 3">
    <name type="scientific">Nelumbo nucifera</name>
    <name type="common">Sacred lotus</name>
    <dbReference type="NCBI Taxonomy" id="4432"/>
    <lineage>
        <taxon>Eukaryota</taxon>
        <taxon>Viridiplantae</taxon>
        <taxon>Streptophyta</taxon>
        <taxon>Embryophyta</taxon>
        <taxon>Tracheophyta</taxon>
        <taxon>Spermatophyta</taxon>
        <taxon>Magnoliopsida</taxon>
        <taxon>Proteales</taxon>
        <taxon>Nelumbonaceae</taxon>
        <taxon>Nelumbo</taxon>
    </lineage>
</organism>
<dbReference type="PANTHER" id="PTHR33592">
    <property type="entry name" value="TRANSMEMBRANE PROTEIN"/>
    <property type="match status" value="1"/>
</dbReference>
<keyword evidence="1" id="KW-0732">Signal</keyword>
<dbReference type="EMBL" id="DUZY01000004">
    <property type="protein sequence ID" value="DAD34130.1"/>
    <property type="molecule type" value="Genomic_DNA"/>
</dbReference>
<dbReference type="Proteomes" id="UP000607653">
    <property type="component" value="Unassembled WGS sequence"/>
</dbReference>
<feature type="signal peptide" evidence="1">
    <location>
        <begin position="1"/>
        <end position="29"/>
    </location>
</feature>
<comment type="caution">
    <text evidence="2">The sequence shown here is derived from an EMBL/GenBank/DDBJ whole genome shotgun (WGS) entry which is preliminary data.</text>
</comment>
<accession>A0A822YNF6</accession>
<evidence type="ECO:0000256" key="1">
    <source>
        <dbReference type="SAM" id="SignalP"/>
    </source>
</evidence>
<dbReference type="PANTHER" id="PTHR33592:SF10">
    <property type="entry name" value="TRANSMEMBRANE PROTEIN"/>
    <property type="match status" value="1"/>
</dbReference>
<sequence length="102" mass="11142">MGLGFRRSSLLRIATILIILLSIFQTLVATRLPDGDTVLQLQSLQQCPVTPFERSGCTNRPNNGGGICPIKSKKVEGLVPVAPPAFPGVVIDFDRRYCFGRQ</sequence>
<name>A0A822YNF6_NELNU</name>
<dbReference type="AlphaFoldDB" id="A0A822YNF6"/>
<proteinExistence type="predicted"/>
<protein>
    <submittedName>
        <fullName evidence="2">Uncharacterized protein</fullName>
    </submittedName>
</protein>